<evidence type="ECO:0000256" key="4">
    <source>
        <dbReference type="ARBA" id="ARBA00022833"/>
    </source>
</evidence>
<comment type="subunit">
    <text evidence="8">DNA polymerase III contains a core (composed of alpha, epsilon and theta chains) that associates with a tau subunit. This core dimerizes to form the POLIII' complex. PolIII' associates with the gamma complex (composed of gamma, delta, delta', psi and chi chains) and with the beta chain to form the complete DNA polymerase III complex.</text>
</comment>
<comment type="similarity">
    <text evidence="1 8">Belongs to the DnaX/STICHEL family.</text>
</comment>
<dbReference type="CDD" id="cd18137">
    <property type="entry name" value="HLD_clamp_pol_III_gamma_tau"/>
    <property type="match status" value="1"/>
</dbReference>
<dbReference type="SMART" id="SM00382">
    <property type="entry name" value="AAA"/>
    <property type="match status" value="1"/>
</dbReference>
<organism evidence="10 11">
    <name type="scientific">Mesoplasma melaleucae</name>
    <dbReference type="NCBI Taxonomy" id="81459"/>
    <lineage>
        <taxon>Bacteria</taxon>
        <taxon>Bacillati</taxon>
        <taxon>Mycoplasmatota</taxon>
        <taxon>Mollicutes</taxon>
        <taxon>Entomoplasmatales</taxon>
        <taxon>Entomoplasmataceae</taxon>
        <taxon>Mesoplasma</taxon>
    </lineage>
</organism>
<sequence length="632" mass="72950">MEQNKALYRKYRPSNFGDIAGHQNVVEILKNELKNNKISHSFLFAGQRGTGKTSIARILAKSVNCKNLTDGLACEQCESCIASNEQRNPDIIEMDAASNNGVDEIREIKNNINSLPFLGKYKIYIIDEVHMLTKAAFNALLKTLEEPPAHAIFILATTEYSKIPATILSRCQIFNFKKIDRNSLIKRLRFICENEGYTIEKDVLEEIAIISEGSLRDASNVIEQLITVTTDHITVEDLKSVFYVATKNEKKEILINILNNNSSTIIKYFEKANNQGMDFDVFTLSLIEIVKEIIEFKFTHDNEVLNILEENDMNEFSHVNVKALFEIADNLSEAYAKTKGTSINFNYLLISVLKNLNTPIDQPIKVEKPIEHKIVKPEVVVETKIEEVITKQETIIQEQVVESKQEAKLIIEEIKVEEHIEEVIVEKTVIETVEEINNVYEFKTLTNLKIELNKNLVVNEDKKTYKIQIDEVINLLVGANKFKREEIENKFNEFFAVNQNDELTNPEMAKKYINFYNFKVIAASNNEVLLRAEDFENVNNLLFSLQSEQQRALFQKEFGNLIFLPIDEIMWNEVKLAFKKLKENNQLPTYQPVDYNKYFDTKKQSIVLSHFDDKTIEAARRLFDLDKIEIED</sequence>
<keyword evidence="3 8" id="KW-0547">Nucleotide-binding</keyword>
<dbReference type="Pfam" id="PF21960">
    <property type="entry name" value="RCF1-5-like_lid"/>
    <property type="match status" value="1"/>
</dbReference>
<keyword evidence="8" id="KW-0548">Nucleotidyltransferase</keyword>
<evidence type="ECO:0000313" key="11">
    <source>
        <dbReference type="Proteomes" id="UP000231896"/>
    </source>
</evidence>
<dbReference type="AlphaFoldDB" id="A0A2K8NX35"/>
<keyword evidence="5 8" id="KW-0067">ATP-binding</keyword>
<evidence type="ECO:0000256" key="6">
    <source>
        <dbReference type="ARBA" id="ARBA00022932"/>
    </source>
</evidence>
<dbReference type="CDD" id="cd00009">
    <property type="entry name" value="AAA"/>
    <property type="match status" value="1"/>
</dbReference>
<dbReference type="EC" id="2.7.7.7" evidence="8"/>
<dbReference type="InterPro" id="IPR027417">
    <property type="entry name" value="P-loop_NTPase"/>
</dbReference>
<evidence type="ECO:0000256" key="1">
    <source>
        <dbReference type="ARBA" id="ARBA00006360"/>
    </source>
</evidence>
<dbReference type="KEGG" id="eml:EMELA_v1c08960"/>
<name>A0A2K8NX35_9MOLU</name>
<feature type="domain" description="AAA+ ATPase" evidence="9">
    <location>
        <begin position="38"/>
        <end position="180"/>
    </location>
</feature>
<gene>
    <name evidence="8 10" type="primary">dnaX</name>
    <name evidence="10" type="ORF">EMELA_v1c08960</name>
</gene>
<dbReference type="RefSeq" id="WP_028123903.1">
    <property type="nucleotide sequence ID" value="NZ_CP024964.1"/>
</dbReference>
<dbReference type="GO" id="GO:0009360">
    <property type="term" value="C:DNA polymerase III complex"/>
    <property type="evidence" value="ECO:0007669"/>
    <property type="project" value="InterPro"/>
</dbReference>
<dbReference type="PANTHER" id="PTHR11669">
    <property type="entry name" value="REPLICATION FACTOR C / DNA POLYMERASE III GAMMA-TAU SUBUNIT"/>
    <property type="match status" value="1"/>
</dbReference>
<dbReference type="PANTHER" id="PTHR11669:SF0">
    <property type="entry name" value="PROTEIN STICHEL-LIKE 2"/>
    <property type="match status" value="1"/>
</dbReference>
<proteinExistence type="inferred from homology"/>
<dbReference type="NCBIfam" id="TIGR02397">
    <property type="entry name" value="dnaX_nterm"/>
    <property type="match status" value="1"/>
</dbReference>
<dbReference type="InterPro" id="IPR003593">
    <property type="entry name" value="AAA+_ATPase"/>
</dbReference>
<evidence type="ECO:0000256" key="8">
    <source>
        <dbReference type="RuleBase" id="RU364063"/>
    </source>
</evidence>
<keyword evidence="2" id="KW-0479">Metal-binding</keyword>
<keyword evidence="6 8" id="KW-0239">DNA-directed DNA polymerase</keyword>
<evidence type="ECO:0000313" key="10">
    <source>
        <dbReference type="EMBL" id="ATZ18379.1"/>
    </source>
</evidence>
<dbReference type="InterPro" id="IPR050238">
    <property type="entry name" value="DNA_Rep/Repair_Clamp_Loader"/>
</dbReference>
<evidence type="ECO:0000259" key="9">
    <source>
        <dbReference type="SMART" id="SM00382"/>
    </source>
</evidence>
<keyword evidence="11" id="KW-1185">Reference proteome</keyword>
<dbReference type="OrthoDB" id="9810148at2"/>
<dbReference type="GO" id="GO:0005524">
    <property type="term" value="F:ATP binding"/>
    <property type="evidence" value="ECO:0007669"/>
    <property type="project" value="UniProtKB-KW"/>
</dbReference>
<dbReference type="GO" id="GO:0003887">
    <property type="term" value="F:DNA-directed DNA polymerase activity"/>
    <property type="evidence" value="ECO:0007669"/>
    <property type="project" value="UniProtKB-KW"/>
</dbReference>
<dbReference type="Pfam" id="PF13177">
    <property type="entry name" value="DNA_pol3_delta2"/>
    <property type="match status" value="1"/>
</dbReference>
<accession>A0A2K8NX35</accession>
<dbReference type="InterPro" id="IPR045085">
    <property type="entry name" value="HLD_clamp_pol_III_gamma_tau"/>
</dbReference>
<dbReference type="FunFam" id="3.40.50.300:FF:000014">
    <property type="entry name" value="DNA polymerase III subunit gamma/tau"/>
    <property type="match status" value="1"/>
</dbReference>
<evidence type="ECO:0000256" key="7">
    <source>
        <dbReference type="ARBA" id="ARBA00049244"/>
    </source>
</evidence>
<protein>
    <recommendedName>
        <fullName evidence="8">DNA polymerase III subunit gamma/tau</fullName>
        <ecNumber evidence="8">2.7.7.7</ecNumber>
    </recommendedName>
</protein>
<keyword evidence="4" id="KW-0862">Zinc</keyword>
<keyword evidence="8" id="KW-0235">DNA replication</keyword>
<dbReference type="STRING" id="1408435.GCA_000685885_00097"/>
<dbReference type="Gene3D" id="3.40.50.300">
    <property type="entry name" value="P-loop containing nucleotide triphosphate hydrolases"/>
    <property type="match status" value="1"/>
</dbReference>
<comment type="catalytic activity">
    <reaction evidence="7 8">
        <text>DNA(n) + a 2'-deoxyribonucleoside 5'-triphosphate = DNA(n+1) + diphosphate</text>
        <dbReference type="Rhea" id="RHEA:22508"/>
        <dbReference type="Rhea" id="RHEA-COMP:17339"/>
        <dbReference type="Rhea" id="RHEA-COMP:17340"/>
        <dbReference type="ChEBI" id="CHEBI:33019"/>
        <dbReference type="ChEBI" id="CHEBI:61560"/>
        <dbReference type="ChEBI" id="CHEBI:173112"/>
        <dbReference type="EC" id="2.7.7.7"/>
    </reaction>
</comment>
<evidence type="ECO:0000256" key="3">
    <source>
        <dbReference type="ARBA" id="ARBA00022741"/>
    </source>
</evidence>
<dbReference type="SUPFAM" id="SSF52540">
    <property type="entry name" value="P-loop containing nucleoside triphosphate hydrolases"/>
    <property type="match status" value="1"/>
</dbReference>
<evidence type="ECO:0000256" key="2">
    <source>
        <dbReference type="ARBA" id="ARBA00022723"/>
    </source>
</evidence>
<reference evidence="10 11" key="1">
    <citation type="submission" date="2017-11" db="EMBL/GenBank/DDBJ databases">
        <title>Genome sequence of Entomoplasma melaleucae M1 (ATCC 49191).</title>
        <authorList>
            <person name="Lo W.-S."/>
            <person name="Gasparich G.E."/>
            <person name="Kuo C.-H."/>
        </authorList>
    </citation>
    <scope>NUCLEOTIDE SEQUENCE [LARGE SCALE GENOMIC DNA]</scope>
    <source>
        <strain evidence="10 11">M1</strain>
    </source>
</reference>
<dbReference type="Proteomes" id="UP000231896">
    <property type="component" value="Chromosome"/>
</dbReference>
<dbReference type="EMBL" id="CP024964">
    <property type="protein sequence ID" value="ATZ18379.1"/>
    <property type="molecule type" value="Genomic_DNA"/>
</dbReference>
<dbReference type="Gene3D" id="1.10.8.60">
    <property type="match status" value="1"/>
</dbReference>
<evidence type="ECO:0000256" key="5">
    <source>
        <dbReference type="ARBA" id="ARBA00022840"/>
    </source>
</evidence>
<comment type="function">
    <text evidence="8">DNA polymerase III is a complex, multichain enzyme responsible for most of the replicative synthesis in bacteria. This DNA polymerase also exhibits 3' to 5' exonuclease activity.</text>
</comment>
<dbReference type="InterPro" id="IPR001270">
    <property type="entry name" value="ClpA/B"/>
</dbReference>
<dbReference type="PRINTS" id="PR00300">
    <property type="entry name" value="CLPPROTEASEA"/>
</dbReference>
<dbReference type="GO" id="GO:0006261">
    <property type="term" value="P:DNA-templated DNA replication"/>
    <property type="evidence" value="ECO:0007669"/>
    <property type="project" value="TreeGrafter"/>
</dbReference>
<dbReference type="InterPro" id="IPR012763">
    <property type="entry name" value="DNA_pol_III_sug/sutau_N"/>
</dbReference>
<keyword evidence="8" id="KW-0808">Transferase</keyword>
<dbReference type="GO" id="GO:0046872">
    <property type="term" value="F:metal ion binding"/>
    <property type="evidence" value="ECO:0007669"/>
    <property type="project" value="UniProtKB-KW"/>
</dbReference>